<feature type="non-terminal residue" evidence="8">
    <location>
        <position position="64"/>
    </location>
</feature>
<reference evidence="8 9" key="1">
    <citation type="submission" date="2019-09" db="EMBL/GenBank/DDBJ databases">
        <title>Bird 10,000 Genomes (B10K) Project - Family phase.</title>
        <authorList>
            <person name="Zhang G."/>
        </authorList>
    </citation>
    <scope>NUCLEOTIDE SEQUENCE [LARGE SCALE GENOMIC DNA]</scope>
    <source>
        <strain evidence="8">B10K-DU-001-53</strain>
        <tissue evidence="8">Muscle</tissue>
    </source>
</reference>
<dbReference type="Proteomes" id="UP000522663">
    <property type="component" value="Unassembled WGS sequence"/>
</dbReference>
<keyword evidence="9" id="KW-1185">Reference proteome</keyword>
<feature type="domain" description="Integrase catalytic" evidence="7">
    <location>
        <begin position="1"/>
        <end position="64"/>
    </location>
</feature>
<dbReference type="Pfam" id="PF00665">
    <property type="entry name" value="rve"/>
    <property type="match status" value="1"/>
</dbReference>
<dbReference type="GO" id="GO:0004519">
    <property type="term" value="F:endonuclease activity"/>
    <property type="evidence" value="ECO:0007669"/>
    <property type="project" value="UniProtKB-KW"/>
</dbReference>
<organism evidence="8 9">
    <name type="scientific">Odontophorus gujanensis</name>
    <name type="common">marbled wood quail</name>
    <dbReference type="NCBI Taxonomy" id="886794"/>
    <lineage>
        <taxon>Eukaryota</taxon>
        <taxon>Metazoa</taxon>
        <taxon>Chordata</taxon>
        <taxon>Craniata</taxon>
        <taxon>Vertebrata</taxon>
        <taxon>Euteleostomi</taxon>
        <taxon>Archelosauria</taxon>
        <taxon>Archosauria</taxon>
        <taxon>Dinosauria</taxon>
        <taxon>Saurischia</taxon>
        <taxon>Theropoda</taxon>
        <taxon>Coelurosauria</taxon>
        <taxon>Aves</taxon>
        <taxon>Neognathae</taxon>
        <taxon>Galloanserae</taxon>
        <taxon>Galliformes</taxon>
        <taxon>Odontophoridae</taxon>
        <taxon>Odontophorus</taxon>
    </lineage>
</organism>
<name>A0A7K9YE83_9GALL</name>
<sequence length="64" mass="7122">LHICRHLTACFAVMGVPQRIKTDNGPVYVKKKVSKFLKMWGGKHTTSIPHSPTGQAIIELSHQV</sequence>
<keyword evidence="2" id="KW-0548">Nucleotidyltransferase</keyword>
<dbReference type="InterPro" id="IPR012337">
    <property type="entry name" value="RNaseH-like_sf"/>
</dbReference>
<feature type="non-terminal residue" evidence="8">
    <location>
        <position position="1"/>
    </location>
</feature>
<protein>
    <submittedName>
        <fullName evidence="8">POK19 protein</fullName>
    </submittedName>
</protein>
<dbReference type="GO" id="GO:0003964">
    <property type="term" value="F:RNA-directed DNA polymerase activity"/>
    <property type="evidence" value="ECO:0007669"/>
    <property type="project" value="UniProtKB-KW"/>
</dbReference>
<dbReference type="InterPro" id="IPR001584">
    <property type="entry name" value="Integrase_cat-core"/>
</dbReference>
<dbReference type="Gene3D" id="3.30.420.10">
    <property type="entry name" value="Ribonuclease H-like superfamily/Ribonuclease H"/>
    <property type="match status" value="1"/>
</dbReference>
<keyword evidence="5" id="KW-0378">Hydrolase</keyword>
<accession>A0A7K9YE83</accession>
<evidence type="ECO:0000256" key="6">
    <source>
        <dbReference type="ARBA" id="ARBA00022918"/>
    </source>
</evidence>
<evidence type="ECO:0000256" key="4">
    <source>
        <dbReference type="ARBA" id="ARBA00022759"/>
    </source>
</evidence>
<dbReference type="PROSITE" id="PS50994">
    <property type="entry name" value="INTEGRASE"/>
    <property type="match status" value="1"/>
</dbReference>
<dbReference type="SUPFAM" id="SSF53098">
    <property type="entry name" value="Ribonuclease H-like"/>
    <property type="match status" value="1"/>
</dbReference>
<evidence type="ECO:0000313" key="9">
    <source>
        <dbReference type="Proteomes" id="UP000522663"/>
    </source>
</evidence>
<dbReference type="PANTHER" id="PTHR41694:SF3">
    <property type="entry name" value="RNA-DIRECTED DNA POLYMERASE-RELATED"/>
    <property type="match status" value="1"/>
</dbReference>
<comment type="caution">
    <text evidence="8">The sequence shown here is derived from an EMBL/GenBank/DDBJ whole genome shotgun (WGS) entry which is preliminary data.</text>
</comment>
<keyword evidence="4" id="KW-0255">Endonuclease</keyword>
<gene>
    <name evidence="8" type="primary">Ervk19_1</name>
    <name evidence="8" type="ORF">ODOGUJ_R14968</name>
</gene>
<evidence type="ECO:0000256" key="2">
    <source>
        <dbReference type="ARBA" id="ARBA00022695"/>
    </source>
</evidence>
<dbReference type="GO" id="GO:0015074">
    <property type="term" value="P:DNA integration"/>
    <property type="evidence" value="ECO:0007669"/>
    <property type="project" value="InterPro"/>
</dbReference>
<keyword evidence="3" id="KW-0540">Nuclease</keyword>
<dbReference type="GO" id="GO:0016787">
    <property type="term" value="F:hydrolase activity"/>
    <property type="evidence" value="ECO:0007669"/>
    <property type="project" value="UniProtKB-KW"/>
</dbReference>
<evidence type="ECO:0000259" key="7">
    <source>
        <dbReference type="PROSITE" id="PS50994"/>
    </source>
</evidence>
<dbReference type="EMBL" id="VXAB01004927">
    <property type="protein sequence ID" value="NXJ08068.1"/>
    <property type="molecule type" value="Genomic_DNA"/>
</dbReference>
<dbReference type="PANTHER" id="PTHR41694">
    <property type="entry name" value="ENDOGENOUS RETROVIRUS GROUP K MEMBER POL PROTEIN"/>
    <property type="match status" value="1"/>
</dbReference>
<evidence type="ECO:0000256" key="3">
    <source>
        <dbReference type="ARBA" id="ARBA00022722"/>
    </source>
</evidence>
<dbReference type="OrthoDB" id="9360020at2759"/>
<evidence type="ECO:0000313" key="8">
    <source>
        <dbReference type="EMBL" id="NXJ08068.1"/>
    </source>
</evidence>
<evidence type="ECO:0000256" key="1">
    <source>
        <dbReference type="ARBA" id="ARBA00022679"/>
    </source>
</evidence>
<dbReference type="AlphaFoldDB" id="A0A7K9YE83"/>
<keyword evidence="1" id="KW-0808">Transferase</keyword>
<dbReference type="InterPro" id="IPR036397">
    <property type="entry name" value="RNaseH_sf"/>
</dbReference>
<keyword evidence="6" id="KW-0695">RNA-directed DNA polymerase</keyword>
<proteinExistence type="predicted"/>
<dbReference type="GO" id="GO:0035613">
    <property type="term" value="F:RNA stem-loop binding"/>
    <property type="evidence" value="ECO:0007669"/>
    <property type="project" value="TreeGrafter"/>
</dbReference>
<evidence type="ECO:0000256" key="5">
    <source>
        <dbReference type="ARBA" id="ARBA00022801"/>
    </source>
</evidence>